<dbReference type="PANTHER" id="PTHR34383:SF1">
    <property type="entry name" value="ADP-POLYPHOSPHATE PHOSPHOTRANSFERASE"/>
    <property type="match status" value="1"/>
</dbReference>
<dbReference type="PATRIC" id="fig|69279.3.peg.2379"/>
<dbReference type="InterPro" id="IPR022488">
    <property type="entry name" value="PPK2-related"/>
</dbReference>
<sequence length="72" mass="8975">MGFATPEQVEEFFDDVPEFERMLLRSGIRLVKYWFSTTDEEQQMRFMMRIHDPMKQWKLSPMDLRSRVRWEQ</sequence>
<dbReference type="GO" id="GO:0006754">
    <property type="term" value="P:ATP biosynthetic process"/>
    <property type="evidence" value="ECO:0007669"/>
    <property type="project" value="UniProtKB-KW"/>
</dbReference>
<evidence type="ECO:0000313" key="4">
    <source>
        <dbReference type="EMBL" id="EXL06852.1"/>
    </source>
</evidence>
<evidence type="ECO:0000259" key="3">
    <source>
        <dbReference type="Pfam" id="PF03976"/>
    </source>
</evidence>
<accession>A0A011TRW7</accession>
<gene>
    <name evidence="4" type="ORF">BG36_04950</name>
    <name evidence="5" type="ORF">DES43_107163</name>
</gene>
<dbReference type="GO" id="GO:0016301">
    <property type="term" value="F:kinase activity"/>
    <property type="evidence" value="ECO:0007669"/>
    <property type="project" value="UniProtKB-KW"/>
</dbReference>
<dbReference type="InterPro" id="IPR027417">
    <property type="entry name" value="P-loop_NTPase"/>
</dbReference>
<dbReference type="Gene3D" id="3.40.50.300">
    <property type="entry name" value="P-loop containing nucleotide triphosphate hydrolases"/>
    <property type="match status" value="1"/>
</dbReference>
<dbReference type="EMBL" id="JENY01000015">
    <property type="protein sequence ID" value="EXL06852.1"/>
    <property type="molecule type" value="Genomic_DNA"/>
</dbReference>
<evidence type="ECO:0000313" key="6">
    <source>
        <dbReference type="Proteomes" id="UP000019849"/>
    </source>
</evidence>
<organism evidence="4 6">
    <name type="scientific">Aquamicrobium defluvii</name>
    <dbReference type="NCBI Taxonomy" id="69279"/>
    <lineage>
        <taxon>Bacteria</taxon>
        <taxon>Pseudomonadati</taxon>
        <taxon>Pseudomonadota</taxon>
        <taxon>Alphaproteobacteria</taxon>
        <taxon>Hyphomicrobiales</taxon>
        <taxon>Phyllobacteriaceae</taxon>
        <taxon>Aquamicrobium</taxon>
    </lineage>
</organism>
<reference evidence="5 7" key="2">
    <citation type="submission" date="2019-03" db="EMBL/GenBank/DDBJ databases">
        <title>Genomic Encyclopedia of Type Strains, Phase IV (KMG-IV): sequencing the most valuable type-strain genomes for metagenomic binning, comparative biology and taxonomic classification.</title>
        <authorList>
            <person name="Goeker M."/>
        </authorList>
    </citation>
    <scope>NUCLEOTIDE SEQUENCE [LARGE SCALE GENOMIC DNA]</scope>
    <source>
        <strain evidence="5 7">DSM 11603</strain>
    </source>
</reference>
<dbReference type="HOGENOM" id="CLU_2713584_0_0_5"/>
<keyword evidence="5" id="KW-0808">Transferase</keyword>
<dbReference type="PANTHER" id="PTHR34383">
    <property type="entry name" value="POLYPHOSPHATE:AMP PHOSPHOTRANSFERASE-RELATED"/>
    <property type="match status" value="1"/>
</dbReference>
<dbReference type="eggNOG" id="COG2326">
    <property type="taxonomic scope" value="Bacteria"/>
</dbReference>
<proteinExistence type="predicted"/>
<name>A0A011TRW7_9HYPH</name>
<evidence type="ECO:0000313" key="7">
    <source>
        <dbReference type="Proteomes" id="UP000294958"/>
    </source>
</evidence>
<keyword evidence="1" id="KW-0066">ATP synthesis</keyword>
<dbReference type="STRING" id="69279.BG36_04950"/>
<comment type="catalytic activity">
    <reaction evidence="2">
        <text>[phosphate](n) + ATP = [phosphate](n+1) + ADP</text>
        <dbReference type="Rhea" id="RHEA:19573"/>
        <dbReference type="Rhea" id="RHEA-COMP:9859"/>
        <dbReference type="Rhea" id="RHEA-COMP:14280"/>
        <dbReference type="ChEBI" id="CHEBI:16838"/>
        <dbReference type="ChEBI" id="CHEBI:30616"/>
        <dbReference type="ChEBI" id="CHEBI:456216"/>
    </reaction>
    <physiologicalReaction direction="right-to-left" evidence="2">
        <dbReference type="Rhea" id="RHEA:19575"/>
    </physiologicalReaction>
</comment>
<dbReference type="Proteomes" id="UP000019849">
    <property type="component" value="Unassembled WGS sequence"/>
</dbReference>
<feature type="domain" description="Polyphosphate kinase-2-related" evidence="3">
    <location>
        <begin position="1"/>
        <end position="72"/>
    </location>
</feature>
<comment type="caution">
    <text evidence="4">The sequence shown here is derived from an EMBL/GenBank/DDBJ whole genome shotgun (WGS) entry which is preliminary data.</text>
</comment>
<keyword evidence="5" id="KW-0418">Kinase</keyword>
<evidence type="ECO:0000313" key="5">
    <source>
        <dbReference type="EMBL" id="TDR35995.1"/>
    </source>
</evidence>
<keyword evidence="7" id="KW-1185">Reference proteome</keyword>
<dbReference type="EMBL" id="SNZF01000007">
    <property type="protein sequence ID" value="TDR35995.1"/>
    <property type="molecule type" value="Genomic_DNA"/>
</dbReference>
<dbReference type="Proteomes" id="UP000294958">
    <property type="component" value="Unassembled WGS sequence"/>
</dbReference>
<reference evidence="4 6" key="1">
    <citation type="submission" date="2014-02" db="EMBL/GenBank/DDBJ databases">
        <title>Aquamicrobium defluvii Genome sequencing.</title>
        <authorList>
            <person name="Wang X."/>
        </authorList>
    </citation>
    <scope>NUCLEOTIDE SEQUENCE [LARGE SCALE GENOMIC DNA]</scope>
    <source>
        <strain evidence="4 6">W13Z1</strain>
    </source>
</reference>
<dbReference type="Pfam" id="PF03976">
    <property type="entry name" value="PPK2"/>
    <property type="match status" value="1"/>
</dbReference>
<dbReference type="AlphaFoldDB" id="A0A011TRW7"/>
<evidence type="ECO:0000256" key="2">
    <source>
        <dbReference type="ARBA" id="ARBA00024500"/>
    </source>
</evidence>
<protein>
    <submittedName>
        <fullName evidence="5">Polyphosphate kinase 2 PPK2</fullName>
    </submittedName>
</protein>
<evidence type="ECO:0000256" key="1">
    <source>
        <dbReference type="ARBA" id="ARBA00023310"/>
    </source>
</evidence>